<evidence type="ECO:0000313" key="10">
    <source>
        <dbReference type="EMBL" id="GMU08864.1"/>
    </source>
</evidence>
<organism evidence="10 11">
    <name type="scientific">Corallococcus caeni</name>
    <dbReference type="NCBI Taxonomy" id="3082388"/>
    <lineage>
        <taxon>Bacteria</taxon>
        <taxon>Pseudomonadati</taxon>
        <taxon>Myxococcota</taxon>
        <taxon>Myxococcia</taxon>
        <taxon>Myxococcales</taxon>
        <taxon>Cystobacterineae</taxon>
        <taxon>Myxococcaceae</taxon>
        <taxon>Corallococcus</taxon>
    </lineage>
</organism>
<comment type="caution">
    <text evidence="10">The sequence shown here is derived from an EMBL/GenBank/DDBJ whole genome shotgun (WGS) entry which is preliminary data.</text>
</comment>
<dbReference type="PROSITE" id="PS00708">
    <property type="entry name" value="PRO_ENDOPEP_SER"/>
    <property type="match status" value="1"/>
</dbReference>
<keyword evidence="11" id="KW-1185">Reference proteome</keyword>
<feature type="domain" description="Peptidase S9A N-terminal" evidence="9">
    <location>
        <begin position="49"/>
        <end position="450"/>
    </location>
</feature>
<dbReference type="RefSeq" id="WP_338279715.1">
    <property type="nucleotide sequence ID" value="NZ_BTTX01000005.1"/>
</dbReference>
<dbReference type="SUPFAM" id="SSF53474">
    <property type="entry name" value="alpha/beta-Hydrolases"/>
    <property type="match status" value="1"/>
</dbReference>
<dbReference type="Gene3D" id="2.130.10.120">
    <property type="entry name" value="Prolyl oligopeptidase, N-terminal domain"/>
    <property type="match status" value="1"/>
</dbReference>
<evidence type="ECO:0000259" key="9">
    <source>
        <dbReference type="Pfam" id="PF02897"/>
    </source>
</evidence>
<sequence>MPALLSLVACTSSKEATREESPASASSQAPATAGDRAPAREGPSRMAYPATRSEAVVDTLHGQQVADPYRWLEDEKAPEVQAWMKAQDGFTRDALAKMPGRDALAKRFTELFYVDSVSAPAKRGARYFFMRTHKDKEKAIVYWKEGESGQEKVLLDPNAWSKDGTVSLGTWAPSWDGKRVAFAQRPNAADEAVLHVMDVATGEWSKVDVIEGAKYAQPHWTPDGKGFYYEWLPTDPSISVDARPGYTTLKFHVLGQDPKNDVVVHERTGDPSTFLQGDLSRDGKYLFASVLRGWSENDVYWKHPGEKDWRLLVKGKGAKYNVIPWKDRFYVVTDEGAPRQRVFAVDPKKSERANWKEVVAEDPKAALESVSLVGGHLALEYLKDATTELRITTLEGKPVRTVQLPGVGAASNLVGLEDQDDAYFSYSSFTTPRQVYRTSVKSGKVDLWAKVEVPMDPDAYTTEQVFYTSKDGTKVPMFLVYKKGLKKDGTAPTLLYGYGGFFVSMQPSFRASILPWLDAGGVYAVANLRGGGEYGTAWHDAGKGANKQNVFDDFAGAAEYLAKEKYTQAKKLAIYGGSNGGLLVGAAMTQRPELYGAVVCGVPLLDMVRFHLFGSGRTWVPEYGSAEDAAQFKTLYAYSPYHHVQQDVRYPALLMMSSDHDDRVDPMHARKFVAAVQNTKGNSAPTLLRIEANAGHGGADQVAKAIESSVDMYAFLFQVLGVARPDAGVAAESR</sequence>
<dbReference type="Pfam" id="PF00326">
    <property type="entry name" value="Peptidase_S9"/>
    <property type="match status" value="1"/>
</dbReference>
<dbReference type="Gene3D" id="3.40.50.1820">
    <property type="entry name" value="alpha/beta hydrolase"/>
    <property type="match status" value="1"/>
</dbReference>
<gene>
    <name evidence="10" type="ORF">ASNO1_51170</name>
</gene>
<dbReference type="InterPro" id="IPR029058">
    <property type="entry name" value="AB_hydrolase_fold"/>
</dbReference>
<dbReference type="EC" id="3.4.21.26" evidence="3"/>
<evidence type="ECO:0000256" key="4">
    <source>
        <dbReference type="ARBA" id="ARBA00022670"/>
    </source>
</evidence>
<dbReference type="PANTHER" id="PTHR42881">
    <property type="entry name" value="PROLYL ENDOPEPTIDASE"/>
    <property type="match status" value="1"/>
</dbReference>
<dbReference type="PRINTS" id="PR00862">
    <property type="entry name" value="PROLIGOPTASE"/>
</dbReference>
<dbReference type="InterPro" id="IPR001375">
    <property type="entry name" value="Peptidase_S9_cat"/>
</dbReference>
<dbReference type="Pfam" id="PF02897">
    <property type="entry name" value="Peptidase_S9_N"/>
    <property type="match status" value="1"/>
</dbReference>
<feature type="region of interest" description="Disordered" evidence="7">
    <location>
        <begin position="10"/>
        <end position="45"/>
    </location>
</feature>
<protein>
    <recommendedName>
        <fullName evidence="3">prolyl oligopeptidase</fullName>
        <ecNumber evidence="3">3.4.21.26</ecNumber>
    </recommendedName>
</protein>
<name>A0ABQ6QZ26_9BACT</name>
<comment type="catalytic activity">
    <reaction evidence="1">
        <text>Hydrolysis of Pro-|-Xaa &gt;&gt; Ala-|-Xaa in oligopeptides.</text>
        <dbReference type="EC" id="3.4.21.26"/>
    </reaction>
</comment>
<keyword evidence="6" id="KW-0720">Serine protease</keyword>
<evidence type="ECO:0000256" key="2">
    <source>
        <dbReference type="ARBA" id="ARBA00005228"/>
    </source>
</evidence>
<evidence type="ECO:0000259" key="8">
    <source>
        <dbReference type="Pfam" id="PF00326"/>
    </source>
</evidence>
<dbReference type="SUPFAM" id="SSF50993">
    <property type="entry name" value="Peptidase/esterase 'gauge' domain"/>
    <property type="match status" value="1"/>
</dbReference>
<proteinExistence type="inferred from homology"/>
<dbReference type="Proteomes" id="UP001342631">
    <property type="component" value="Unassembled WGS sequence"/>
</dbReference>
<evidence type="ECO:0000256" key="6">
    <source>
        <dbReference type="ARBA" id="ARBA00022825"/>
    </source>
</evidence>
<evidence type="ECO:0000256" key="5">
    <source>
        <dbReference type="ARBA" id="ARBA00022801"/>
    </source>
</evidence>
<dbReference type="PANTHER" id="PTHR42881:SF2">
    <property type="entry name" value="PROLYL ENDOPEPTIDASE"/>
    <property type="match status" value="1"/>
</dbReference>
<feature type="compositionally biased region" description="Low complexity" evidence="7">
    <location>
        <begin position="22"/>
        <end position="31"/>
    </location>
</feature>
<dbReference type="InterPro" id="IPR023302">
    <property type="entry name" value="Pept_S9A_N"/>
</dbReference>
<reference evidence="10 11" key="1">
    <citation type="journal article" date="2024" name="Arch. Microbiol.">
        <title>Corallococcus caeni sp. nov., a novel myxobacterium isolated from activated sludge.</title>
        <authorList>
            <person name="Tomita S."/>
            <person name="Nakai R."/>
            <person name="Kuroda K."/>
            <person name="Kurashita H."/>
            <person name="Hatamoto M."/>
            <person name="Yamaguchi T."/>
            <person name="Narihiro T."/>
        </authorList>
    </citation>
    <scope>NUCLEOTIDE SEQUENCE [LARGE SCALE GENOMIC DNA]</scope>
    <source>
        <strain evidence="10 11">NO1</strain>
    </source>
</reference>
<evidence type="ECO:0000256" key="3">
    <source>
        <dbReference type="ARBA" id="ARBA00011897"/>
    </source>
</evidence>
<evidence type="ECO:0000256" key="7">
    <source>
        <dbReference type="SAM" id="MobiDB-lite"/>
    </source>
</evidence>
<evidence type="ECO:0000313" key="11">
    <source>
        <dbReference type="Proteomes" id="UP001342631"/>
    </source>
</evidence>
<dbReference type="EMBL" id="BTTX01000005">
    <property type="protein sequence ID" value="GMU08864.1"/>
    <property type="molecule type" value="Genomic_DNA"/>
</dbReference>
<keyword evidence="4" id="KW-0645">Protease</keyword>
<evidence type="ECO:0000256" key="1">
    <source>
        <dbReference type="ARBA" id="ARBA00001070"/>
    </source>
</evidence>
<keyword evidence="5" id="KW-0378">Hydrolase</keyword>
<dbReference type="InterPro" id="IPR002471">
    <property type="entry name" value="Pept_S9_AS"/>
</dbReference>
<dbReference type="InterPro" id="IPR002470">
    <property type="entry name" value="Peptidase_S9A"/>
</dbReference>
<accession>A0ABQ6QZ26</accession>
<comment type="similarity">
    <text evidence="2">Belongs to the peptidase S9A family.</text>
</comment>
<dbReference type="InterPro" id="IPR051167">
    <property type="entry name" value="Prolyl_oligopep/macrocyclase"/>
</dbReference>
<feature type="domain" description="Peptidase S9 prolyl oligopeptidase catalytic" evidence="8">
    <location>
        <begin position="508"/>
        <end position="721"/>
    </location>
</feature>